<comment type="similarity">
    <text evidence="1">Belongs to the universal stress protein A family.</text>
</comment>
<accession>A0ABW4GT72</accession>
<organism evidence="3 4">
    <name type="scientific">Nonomuraea guangzhouensis</name>
    <dbReference type="NCBI Taxonomy" id="1291555"/>
    <lineage>
        <taxon>Bacteria</taxon>
        <taxon>Bacillati</taxon>
        <taxon>Actinomycetota</taxon>
        <taxon>Actinomycetes</taxon>
        <taxon>Streptosporangiales</taxon>
        <taxon>Streptosporangiaceae</taxon>
        <taxon>Nonomuraea</taxon>
    </lineage>
</organism>
<evidence type="ECO:0000259" key="2">
    <source>
        <dbReference type="Pfam" id="PF00582"/>
    </source>
</evidence>
<feature type="domain" description="UspA" evidence="2">
    <location>
        <begin position="140"/>
        <end position="275"/>
    </location>
</feature>
<evidence type="ECO:0000313" key="3">
    <source>
        <dbReference type="EMBL" id="MFD1546053.1"/>
    </source>
</evidence>
<dbReference type="PANTHER" id="PTHR46268">
    <property type="entry name" value="STRESS RESPONSE PROTEIN NHAX"/>
    <property type="match status" value="1"/>
</dbReference>
<protein>
    <submittedName>
        <fullName evidence="3">Universal stress protein</fullName>
    </submittedName>
</protein>
<dbReference type="EMBL" id="JBHUCM010000054">
    <property type="protein sequence ID" value="MFD1546053.1"/>
    <property type="molecule type" value="Genomic_DNA"/>
</dbReference>
<name>A0ABW4GT72_9ACTN</name>
<dbReference type="InterPro" id="IPR006016">
    <property type="entry name" value="UspA"/>
</dbReference>
<dbReference type="Pfam" id="PF00582">
    <property type="entry name" value="Usp"/>
    <property type="match status" value="2"/>
</dbReference>
<evidence type="ECO:0000256" key="1">
    <source>
        <dbReference type="ARBA" id="ARBA00008791"/>
    </source>
</evidence>
<keyword evidence="4" id="KW-1185">Reference proteome</keyword>
<dbReference type="PANTHER" id="PTHR46268:SF6">
    <property type="entry name" value="UNIVERSAL STRESS PROTEIN UP12"/>
    <property type="match status" value="1"/>
</dbReference>
<comment type="caution">
    <text evidence="3">The sequence shown here is derived from an EMBL/GenBank/DDBJ whole genome shotgun (WGS) entry which is preliminary data.</text>
</comment>
<reference evidence="4" key="1">
    <citation type="journal article" date="2019" name="Int. J. Syst. Evol. Microbiol.">
        <title>The Global Catalogue of Microorganisms (GCM) 10K type strain sequencing project: providing services to taxonomists for standard genome sequencing and annotation.</title>
        <authorList>
            <consortium name="The Broad Institute Genomics Platform"/>
            <consortium name="The Broad Institute Genome Sequencing Center for Infectious Disease"/>
            <person name="Wu L."/>
            <person name="Ma J."/>
        </authorList>
    </citation>
    <scope>NUCLEOTIDE SEQUENCE [LARGE SCALE GENOMIC DNA]</scope>
    <source>
        <strain evidence="4">CGMCC 1.15399</strain>
    </source>
</reference>
<evidence type="ECO:0000313" key="4">
    <source>
        <dbReference type="Proteomes" id="UP001597097"/>
    </source>
</evidence>
<proteinExistence type="inferred from homology"/>
<dbReference type="RefSeq" id="WP_219539389.1">
    <property type="nucleotide sequence ID" value="NZ_JAHKRM010000060.1"/>
</dbReference>
<dbReference type="Proteomes" id="UP001597097">
    <property type="component" value="Unassembled WGS sequence"/>
</dbReference>
<sequence length="281" mass="29640">MNGRIVVGVDGSAPATAAVEWAAADARRRGLDLRIVHVCEQWPHGLAAFSAEYCAGALEAAADRARELAGEVEVTTELRAGNVIDDLIDESASADSVVVGSRGLGGFGGMVLGSVSAAVAGHAHGPVVIVRGPGREEHGRIVVGYDGSEHSEAAMQYAIEQARTRHARLHVLYAWQLPIFSPYAAGYNSLLEKAFQHEARIAGERVAPWREKNPDVEITDEQLCEHPAAALIKAATTADLVVVGSRGLGGFASAVLGSVSRSVLHHVTCPVAVVRPREERP</sequence>
<gene>
    <name evidence="3" type="ORF">ACFSJ0_54080</name>
</gene>
<feature type="domain" description="UspA" evidence="2">
    <location>
        <begin position="1"/>
        <end position="131"/>
    </location>
</feature>